<feature type="transmembrane region" description="Helical" evidence="16">
    <location>
        <begin position="801"/>
        <end position="823"/>
    </location>
</feature>
<dbReference type="FunFam" id="1.20.1740.10:FF:000001">
    <property type="entry name" value="Amino acid permease"/>
    <property type="match status" value="1"/>
</dbReference>
<evidence type="ECO:0000259" key="18">
    <source>
        <dbReference type="Pfam" id="PF00324"/>
    </source>
</evidence>
<feature type="domain" description="Asparaginase/glutaminase C-terminal" evidence="21">
    <location>
        <begin position="1041"/>
        <end position="1156"/>
    </location>
</feature>
<dbReference type="PRINTS" id="PR00139">
    <property type="entry name" value="ASNGLNASE"/>
</dbReference>
<keyword evidence="5" id="KW-0813">Transport</keyword>
<comment type="subcellular location">
    <subcellularLocation>
        <location evidence="1">Cell membrane</location>
        <topology evidence="1">Multi-pass membrane protein</topology>
    </subcellularLocation>
</comment>
<proteinExistence type="inferred from homology"/>
<dbReference type="Pfam" id="PF17763">
    <property type="entry name" value="Asparaginase_C"/>
    <property type="match status" value="1"/>
</dbReference>
<keyword evidence="8 16" id="KW-0812">Transmembrane</keyword>
<dbReference type="GO" id="GO:0005886">
    <property type="term" value="C:plasma membrane"/>
    <property type="evidence" value="ECO:0007669"/>
    <property type="project" value="UniProtKB-SubCell"/>
</dbReference>
<evidence type="ECO:0000256" key="4">
    <source>
        <dbReference type="ARBA" id="ARBA00010982"/>
    </source>
</evidence>
<dbReference type="GO" id="GO:0019619">
    <property type="term" value="P:3,4-dihydroxybenzoate catabolic process"/>
    <property type="evidence" value="ECO:0007669"/>
    <property type="project" value="InterPro"/>
</dbReference>
<evidence type="ECO:0000259" key="20">
    <source>
        <dbReference type="Pfam" id="PF02803"/>
    </source>
</evidence>
<dbReference type="CDD" id="cd00751">
    <property type="entry name" value="thiolase"/>
    <property type="match status" value="1"/>
</dbReference>
<sequence length="1157" mass="119454">MARHANLDWQAVGDVVYGCANQAGEDNRNVARMSLLLAGLPLEVTGTTINRLCGSGMDAVLTAARQIAAGEADLMIAGGVESMSRAPFVLPKAETAFSRNAEIHDTTIGWRFVNPAMKKQYGVDSMPQTGQNVADDYGISREAQDAMALASQAKAAAAIANGRLAQEITPVTIPQRKGEPVVVDTDEHPRATTPEALAKLKPLFEGGSVTAGNASGVNDGAAALILATEAAAKRHGLTPIARILGGATAGVAPRIMGIGPAPASQKLMDRLGLTAADFDVIELNEAFAAQGLATLRQLGIADDDPRVNPNGGAIALGHPLGMSGARITGTAALELARTGGKRSLSTMCIGVGQGIAVALERVLAACGRGGPRAGIVKGTEIILQHHHSTSAEGHVFAAEEAGFHKELKPRQIQMIAIGGAIGTGLFLGAGGRLAVAGPSLVLVYALCGFFGFLVLRALGELIMHRPSSGSFVSYAREFYGEKLAFAAGWMYWINWAMTSVADVTAVAVYMNFFKAYVPWLAGVDQWMFALGALVVVLAMNMLSVKVFGELEFWFSLIKVLALVGFLLVGIWFVATGTPIAGHTPGIHLISEGGGLFPHGILPALVLTQGVVFAYASIELIGTAAGETEDPRKVMPRAIRTVVLRLVVFYVGSVLLLSLLLPYTAYKAGESPFVTFFGAIGVEGADIVMNLVVLTAVLSSLNAGLYSTGRILHSMAISGSAPAALARMNKAGVPYMGIGVTAAVTVLGVVLNAFMPSDAFEIAINVAALGLICAWGTIVLCQLKLWHLSRQGLIQRPEFRMFGAPFTGILTLAFLLGVVVLMAFDYPVGTWTVASLLVIVPALILGWHLARGRIAAIAAASEAATGGTIASRKDASGAAQPVLRGQDLLDLLPPLDLRLRAVELPAKDSSALTLADMQAISDAVGAALADPAVAGVVVLHGTDAMEETALLIALQHGARGPVVLTGAQFSADSDRPDGPGNLADALRAVLAGPAGVRLAFGGRLLPVWGLYKAASDRADAFRLAVPGDHPVPHLPASLGPQRVDLVAIHPGADALHLDASLAAGAQGIVLVALGSGNASAPVAEAVARAHAAGVPVVVSSRVPEGVLTPAYGGGGGGHDLMRAGAIHARILRPGQARILLAALIANGVPPDRMAAHFG</sequence>
<feature type="transmembrane region" description="Helical" evidence="16">
    <location>
        <begin position="829"/>
        <end position="849"/>
    </location>
</feature>
<keyword evidence="7" id="KW-0808">Transferase</keyword>
<accession>A0A9W6FCB0</accession>
<dbReference type="InterPro" id="IPR006034">
    <property type="entry name" value="Asparaginase/glutaminase-like"/>
</dbReference>
<keyword evidence="9" id="KW-0029">Amino-acid transport</keyword>
<evidence type="ECO:0000256" key="2">
    <source>
        <dbReference type="ARBA" id="ARBA00005211"/>
    </source>
</evidence>
<dbReference type="EMBL" id="BRXU01000073">
    <property type="protein sequence ID" value="GLC62881.1"/>
    <property type="molecule type" value="Genomic_DNA"/>
</dbReference>
<gene>
    <name evidence="22" type="primary">PLESTB004047</name>
    <name evidence="22" type="ORF">PLESTB_001954300</name>
</gene>
<comment type="similarity">
    <text evidence="4">Belongs to the thiolase-like superfamily. Thiolase family.</text>
</comment>
<feature type="binding site" evidence="15">
    <location>
        <begin position="941"/>
        <end position="942"/>
    </location>
    <ligand>
        <name>substrate</name>
    </ligand>
</feature>
<keyword evidence="23" id="KW-1185">Reference proteome</keyword>
<evidence type="ECO:0000256" key="16">
    <source>
        <dbReference type="SAM" id="Phobius"/>
    </source>
</evidence>
<feature type="domain" description="Thiolase N-terminal" evidence="17">
    <location>
        <begin position="4"/>
        <end position="229"/>
    </location>
</feature>
<feature type="transmembrane region" description="Helical" evidence="16">
    <location>
        <begin position="684"/>
        <end position="704"/>
    </location>
</feature>
<feature type="transmembrane region" description="Helical" evidence="16">
    <location>
        <begin position="641"/>
        <end position="664"/>
    </location>
</feature>
<feature type="domain" description="Thiolase C-terminal" evidence="20">
    <location>
        <begin position="238"/>
        <end position="361"/>
    </location>
</feature>
<dbReference type="SUPFAM" id="SSF53901">
    <property type="entry name" value="Thiolase-like"/>
    <property type="match status" value="2"/>
</dbReference>
<evidence type="ECO:0000256" key="13">
    <source>
        <dbReference type="ARBA" id="ARBA00048527"/>
    </source>
</evidence>
<dbReference type="Pfam" id="PF02803">
    <property type="entry name" value="Thiolase_C"/>
    <property type="match status" value="1"/>
</dbReference>
<dbReference type="Gene3D" id="3.40.50.40">
    <property type="match status" value="1"/>
</dbReference>
<keyword evidence="10 16" id="KW-1133">Transmembrane helix</keyword>
<dbReference type="Pfam" id="PF00324">
    <property type="entry name" value="AA_permease"/>
    <property type="match status" value="1"/>
</dbReference>
<evidence type="ECO:0000313" key="22">
    <source>
        <dbReference type="EMBL" id="GLC62881.1"/>
    </source>
</evidence>
<dbReference type="NCBIfam" id="NF006551">
    <property type="entry name" value="PRK09050.1"/>
    <property type="match status" value="1"/>
</dbReference>
<dbReference type="InterPro" id="IPR037152">
    <property type="entry name" value="L-asparaginase_N_sf"/>
</dbReference>
<evidence type="ECO:0000259" key="21">
    <source>
        <dbReference type="Pfam" id="PF17763"/>
    </source>
</evidence>
<dbReference type="PANTHER" id="PTHR43495:SF1">
    <property type="entry name" value="L-ASPARAGINE PERMEASE"/>
    <property type="match status" value="1"/>
</dbReference>
<dbReference type="Pfam" id="PF00710">
    <property type="entry name" value="Asparaginase"/>
    <property type="match status" value="1"/>
</dbReference>
<dbReference type="PROSITE" id="PS00737">
    <property type="entry name" value="THIOLASE_2"/>
    <property type="match status" value="1"/>
</dbReference>
<dbReference type="Gene3D" id="1.20.1740.10">
    <property type="entry name" value="Amino acid/polyamine transporter I"/>
    <property type="match status" value="1"/>
</dbReference>
<dbReference type="InterPro" id="IPR036152">
    <property type="entry name" value="Asp/glu_Ase-like_sf"/>
</dbReference>
<comment type="catalytic activity">
    <reaction evidence="13">
        <text>succinyl-CoA + acetyl-CoA = 3-oxoadipyl-CoA + CoA</text>
        <dbReference type="Rhea" id="RHEA:19481"/>
        <dbReference type="ChEBI" id="CHEBI:57287"/>
        <dbReference type="ChEBI" id="CHEBI:57288"/>
        <dbReference type="ChEBI" id="CHEBI:57292"/>
        <dbReference type="ChEBI" id="CHEBI:57348"/>
        <dbReference type="EC" id="2.3.1.174"/>
    </reaction>
</comment>
<dbReference type="PIRSF" id="PIRSF500176">
    <property type="entry name" value="L_ASNase"/>
    <property type="match status" value="1"/>
</dbReference>
<dbReference type="NCBIfam" id="TIGR01930">
    <property type="entry name" value="AcCoA-C-Actrans"/>
    <property type="match status" value="1"/>
</dbReference>
<feature type="transmembrane region" description="Helical" evidence="16">
    <location>
        <begin position="600"/>
        <end position="620"/>
    </location>
</feature>
<dbReference type="InterPro" id="IPR004840">
    <property type="entry name" value="Amino_acid_permease_CS"/>
</dbReference>
<organism evidence="22 23">
    <name type="scientific">Pleodorina starrii</name>
    <dbReference type="NCBI Taxonomy" id="330485"/>
    <lineage>
        <taxon>Eukaryota</taxon>
        <taxon>Viridiplantae</taxon>
        <taxon>Chlorophyta</taxon>
        <taxon>core chlorophytes</taxon>
        <taxon>Chlorophyceae</taxon>
        <taxon>CS clade</taxon>
        <taxon>Chlamydomonadales</taxon>
        <taxon>Volvocaceae</taxon>
        <taxon>Pleodorina</taxon>
    </lineage>
</organism>
<dbReference type="AlphaFoldDB" id="A0A9W6FCB0"/>
<keyword evidence="11 16" id="KW-0472">Membrane</keyword>
<dbReference type="SUPFAM" id="SSF53774">
    <property type="entry name" value="Glutaminase/Asparaginase"/>
    <property type="match status" value="1"/>
</dbReference>
<name>A0A9W6FCB0_9CHLO</name>
<dbReference type="InterPro" id="IPR016039">
    <property type="entry name" value="Thiolase-like"/>
</dbReference>
<dbReference type="InterPro" id="IPR004841">
    <property type="entry name" value="AA-permease/SLC12A_dom"/>
</dbReference>
<evidence type="ECO:0000259" key="17">
    <source>
        <dbReference type="Pfam" id="PF00108"/>
    </source>
</evidence>
<dbReference type="PROSITE" id="PS00218">
    <property type="entry name" value="AMINO_ACID_PERMEASE_1"/>
    <property type="match status" value="1"/>
</dbReference>
<dbReference type="InterPro" id="IPR012793">
    <property type="entry name" value="PcaF"/>
</dbReference>
<comment type="pathway">
    <text evidence="2">Aromatic compound metabolism.</text>
</comment>
<evidence type="ECO:0000256" key="9">
    <source>
        <dbReference type="ARBA" id="ARBA00022970"/>
    </source>
</evidence>
<dbReference type="GO" id="GO:0006865">
    <property type="term" value="P:amino acid transport"/>
    <property type="evidence" value="ECO:0007669"/>
    <property type="project" value="UniProtKB-KW"/>
</dbReference>
<dbReference type="Gene3D" id="3.40.47.10">
    <property type="match status" value="1"/>
</dbReference>
<keyword evidence="12" id="KW-0012">Acyltransferase</keyword>
<feature type="transmembrane region" description="Helical" evidence="16">
    <location>
        <begin position="559"/>
        <end position="580"/>
    </location>
</feature>
<dbReference type="FunFam" id="3.40.47.10:FF:000010">
    <property type="entry name" value="Acetyl-CoA acetyltransferase (Thiolase)"/>
    <property type="match status" value="1"/>
</dbReference>
<dbReference type="Gene3D" id="3.40.50.1170">
    <property type="entry name" value="L-asparaginase, N-terminal domain"/>
    <property type="match status" value="1"/>
</dbReference>
<evidence type="ECO:0000256" key="7">
    <source>
        <dbReference type="ARBA" id="ARBA00022679"/>
    </source>
</evidence>
<dbReference type="GO" id="GO:0033812">
    <property type="term" value="F:3-oxoadipyl-CoA thiolase activity"/>
    <property type="evidence" value="ECO:0007669"/>
    <property type="project" value="UniProtKB-EC"/>
</dbReference>
<feature type="transmembrane region" description="Helical" evidence="16">
    <location>
        <begin position="526"/>
        <end position="547"/>
    </location>
</feature>
<dbReference type="PIRSF" id="PIRSF001220">
    <property type="entry name" value="L-ASNase_gatD"/>
    <property type="match status" value="1"/>
</dbReference>
<dbReference type="InterPro" id="IPR020617">
    <property type="entry name" value="Thiolase_C"/>
</dbReference>
<evidence type="ECO:0000256" key="5">
    <source>
        <dbReference type="ARBA" id="ARBA00022448"/>
    </source>
</evidence>
<reference evidence="22 23" key="1">
    <citation type="journal article" date="2023" name="Commun. Biol.">
        <title>Reorganization of the ancestral sex-determining regions during the evolution of trioecy in Pleodorina starrii.</title>
        <authorList>
            <person name="Takahashi K."/>
            <person name="Suzuki S."/>
            <person name="Kawai-Toyooka H."/>
            <person name="Yamamoto K."/>
            <person name="Hamaji T."/>
            <person name="Ootsuki R."/>
            <person name="Yamaguchi H."/>
            <person name="Kawachi M."/>
            <person name="Higashiyama T."/>
            <person name="Nozaki H."/>
        </authorList>
    </citation>
    <scope>NUCLEOTIDE SEQUENCE [LARGE SCALE GENOMIC DNA]</scope>
    <source>
        <strain evidence="22 23">NIES-4479</strain>
    </source>
</reference>
<dbReference type="NCBIfam" id="TIGR02430">
    <property type="entry name" value="pcaF"/>
    <property type="match status" value="1"/>
</dbReference>
<keyword evidence="6" id="KW-1003">Cell membrane</keyword>
<dbReference type="InterPro" id="IPR002155">
    <property type="entry name" value="Thiolase"/>
</dbReference>
<evidence type="ECO:0000259" key="19">
    <source>
        <dbReference type="Pfam" id="PF00710"/>
    </source>
</evidence>
<evidence type="ECO:0000256" key="6">
    <source>
        <dbReference type="ARBA" id="ARBA00022475"/>
    </source>
</evidence>
<dbReference type="Proteomes" id="UP001165080">
    <property type="component" value="Unassembled WGS sequence"/>
</dbReference>
<dbReference type="PROSITE" id="PS51732">
    <property type="entry name" value="ASN_GLN_ASE_3"/>
    <property type="match status" value="1"/>
</dbReference>
<dbReference type="InterPro" id="IPR027473">
    <property type="entry name" value="L-asparaginase_C"/>
</dbReference>
<evidence type="ECO:0000256" key="8">
    <source>
        <dbReference type="ARBA" id="ARBA00022692"/>
    </source>
</evidence>
<feature type="domain" description="L-asparaginase N-terminal" evidence="19">
    <location>
        <begin position="863"/>
        <end position="1021"/>
    </location>
</feature>
<feature type="transmembrane region" description="Helical" evidence="16">
    <location>
        <begin position="761"/>
        <end position="780"/>
    </location>
</feature>
<dbReference type="GO" id="GO:0004067">
    <property type="term" value="F:asparaginase activity"/>
    <property type="evidence" value="ECO:0007669"/>
    <property type="project" value="UniProtKB-UniRule"/>
</dbReference>
<dbReference type="SMART" id="SM00870">
    <property type="entry name" value="Asparaginase"/>
    <property type="match status" value="1"/>
</dbReference>
<evidence type="ECO:0000256" key="3">
    <source>
        <dbReference type="ARBA" id="ARBA00008583"/>
    </source>
</evidence>
<dbReference type="InterPro" id="IPR020616">
    <property type="entry name" value="Thiolase_N"/>
</dbReference>
<feature type="active site" description="O-isoaspartyl threonine intermediate" evidence="14">
    <location>
        <position position="867"/>
    </location>
</feature>
<evidence type="ECO:0000256" key="10">
    <source>
        <dbReference type="ARBA" id="ARBA00022989"/>
    </source>
</evidence>
<dbReference type="GO" id="GO:0055085">
    <property type="term" value="P:transmembrane transport"/>
    <property type="evidence" value="ECO:0007669"/>
    <property type="project" value="InterPro"/>
</dbReference>
<feature type="transmembrane region" description="Helical" evidence="16">
    <location>
        <begin position="483"/>
        <end position="506"/>
    </location>
</feature>
<dbReference type="InterPro" id="IPR040919">
    <property type="entry name" value="Asparaginase_C"/>
</dbReference>
<feature type="domain" description="Amino acid permease/ SLC12A" evidence="18">
    <location>
        <begin position="412"/>
        <end position="846"/>
    </location>
</feature>
<evidence type="ECO:0008006" key="24">
    <source>
        <dbReference type="Google" id="ProtNLM"/>
    </source>
</evidence>
<evidence type="ECO:0000256" key="15">
    <source>
        <dbReference type="PIRSR" id="PIRSR001220-2"/>
    </source>
</evidence>
<comment type="caution">
    <text evidence="22">The sequence shown here is derived from an EMBL/GenBank/DDBJ whole genome shotgun (WGS) entry which is preliminary data.</text>
</comment>
<evidence type="ECO:0000256" key="12">
    <source>
        <dbReference type="ARBA" id="ARBA00023315"/>
    </source>
</evidence>
<dbReference type="InterPro" id="IPR020615">
    <property type="entry name" value="Thiolase_acyl_enz_int_AS"/>
</dbReference>
<dbReference type="PANTHER" id="PTHR43495">
    <property type="entry name" value="GABA PERMEASE"/>
    <property type="match status" value="1"/>
</dbReference>
<dbReference type="PROSITE" id="PS00098">
    <property type="entry name" value="THIOLASE_1"/>
    <property type="match status" value="1"/>
</dbReference>
<feature type="binding site" evidence="15">
    <location>
        <position position="908"/>
    </location>
    <ligand>
        <name>substrate</name>
    </ligand>
</feature>
<dbReference type="GO" id="GO:0009066">
    <property type="term" value="P:aspartate family amino acid metabolic process"/>
    <property type="evidence" value="ECO:0007669"/>
    <property type="project" value="UniProtKB-ARBA"/>
</dbReference>
<comment type="similarity">
    <text evidence="3">Belongs to the amino acid-polyamine-organocation (APC) superfamily. Amino acid transporter (AAT) (TC 2.A.3.1) family.</text>
</comment>
<protein>
    <recommendedName>
        <fullName evidence="24">3-oxoadipyl-CoA thiolase</fullName>
    </recommendedName>
</protein>
<evidence type="ECO:0000256" key="11">
    <source>
        <dbReference type="ARBA" id="ARBA00023136"/>
    </source>
</evidence>
<evidence type="ECO:0000256" key="1">
    <source>
        <dbReference type="ARBA" id="ARBA00004651"/>
    </source>
</evidence>
<feature type="transmembrane region" description="Helical" evidence="16">
    <location>
        <begin position="734"/>
        <end position="755"/>
    </location>
</feature>
<feature type="transmembrane region" description="Helical" evidence="16">
    <location>
        <begin position="441"/>
        <end position="462"/>
    </location>
</feature>
<dbReference type="Pfam" id="PF00108">
    <property type="entry name" value="Thiolase_N"/>
    <property type="match status" value="1"/>
</dbReference>
<dbReference type="InterPro" id="IPR020613">
    <property type="entry name" value="Thiolase_CS"/>
</dbReference>
<evidence type="ECO:0000313" key="23">
    <source>
        <dbReference type="Proteomes" id="UP001165080"/>
    </source>
</evidence>
<dbReference type="InterPro" id="IPR027474">
    <property type="entry name" value="L-asparaginase_N"/>
</dbReference>
<evidence type="ECO:0000256" key="14">
    <source>
        <dbReference type="PIRSR" id="PIRSR001220-1"/>
    </source>
</evidence>